<gene>
    <name evidence="3" type="ORF">SAMN06296378_2159</name>
</gene>
<feature type="transmembrane region" description="Helical" evidence="1">
    <location>
        <begin position="97"/>
        <end position="116"/>
    </location>
</feature>
<keyword evidence="1" id="KW-0812">Transmembrane</keyword>
<evidence type="ECO:0000313" key="3">
    <source>
        <dbReference type="EMBL" id="SOE70174.1"/>
    </source>
</evidence>
<feature type="transmembrane region" description="Helical" evidence="1">
    <location>
        <begin position="72"/>
        <end position="90"/>
    </location>
</feature>
<keyword evidence="1" id="KW-1133">Transmembrane helix</keyword>
<reference evidence="3 4" key="1">
    <citation type="submission" date="2017-09" db="EMBL/GenBank/DDBJ databases">
        <authorList>
            <person name="Ehlers B."/>
            <person name="Leendertz F.H."/>
        </authorList>
    </citation>
    <scope>NUCLEOTIDE SEQUENCE [LARGE SCALE GENOMIC DNA]</scope>
    <source>
        <strain evidence="3 4">CGMCC 1.05381</strain>
    </source>
</reference>
<dbReference type="AlphaFoldDB" id="A0A2C8ZWN9"/>
<feature type="transmembrane region" description="Helical" evidence="1">
    <location>
        <begin position="128"/>
        <end position="147"/>
    </location>
</feature>
<evidence type="ECO:0000256" key="1">
    <source>
        <dbReference type="SAM" id="Phobius"/>
    </source>
</evidence>
<feature type="domain" description="VanZ-like" evidence="2">
    <location>
        <begin position="26"/>
        <end position="142"/>
    </location>
</feature>
<protein>
    <submittedName>
        <fullName evidence="3">VanZ like family protein</fullName>
    </submittedName>
</protein>
<dbReference type="InterPro" id="IPR053150">
    <property type="entry name" value="Teicoplanin_resist-assoc"/>
</dbReference>
<accession>A0A2C8ZWN9</accession>
<evidence type="ECO:0000313" key="4">
    <source>
        <dbReference type="Proteomes" id="UP000219440"/>
    </source>
</evidence>
<name>A0A2C8ZWN9_9MICO</name>
<dbReference type="InterPro" id="IPR006976">
    <property type="entry name" value="VanZ-like"/>
</dbReference>
<proteinExistence type="predicted"/>
<dbReference type="PANTHER" id="PTHR36834:SF1">
    <property type="entry name" value="INTEGRAL MEMBRANE PROTEIN"/>
    <property type="match status" value="1"/>
</dbReference>
<organism evidence="3 4">
    <name type="scientific">Salinibacterium xinjiangense</name>
    <dbReference type="NCBI Taxonomy" id="386302"/>
    <lineage>
        <taxon>Bacteria</taxon>
        <taxon>Bacillati</taxon>
        <taxon>Actinomycetota</taxon>
        <taxon>Actinomycetes</taxon>
        <taxon>Micrococcales</taxon>
        <taxon>Microbacteriaceae</taxon>
        <taxon>Salinibacterium</taxon>
    </lineage>
</organism>
<dbReference type="EMBL" id="OCST01000004">
    <property type="protein sequence ID" value="SOE70174.1"/>
    <property type="molecule type" value="Genomic_DNA"/>
</dbReference>
<keyword evidence="4" id="KW-1185">Reference proteome</keyword>
<sequence>MQVSHGSVGHDRAMFSRHPIVSAMTLAYLAVVAWLTLTPSSTGLESGILGRLAGLLARYPETEWFTFMRLEFIANVAMFVPFGVFFILLFGRRRWWLAILVGVLMTLGIEGIQQFIPSRVPDIRDLAANSLGTTVGALLALTLTMTSTRARRDGGKRVSA</sequence>
<dbReference type="Pfam" id="PF04892">
    <property type="entry name" value="VanZ"/>
    <property type="match status" value="1"/>
</dbReference>
<evidence type="ECO:0000259" key="2">
    <source>
        <dbReference type="Pfam" id="PF04892"/>
    </source>
</evidence>
<keyword evidence="1" id="KW-0472">Membrane</keyword>
<dbReference type="PANTHER" id="PTHR36834">
    <property type="entry name" value="MEMBRANE PROTEIN-RELATED"/>
    <property type="match status" value="1"/>
</dbReference>
<feature type="transmembrane region" description="Helical" evidence="1">
    <location>
        <begin position="20"/>
        <end position="37"/>
    </location>
</feature>
<dbReference type="Proteomes" id="UP000219440">
    <property type="component" value="Unassembled WGS sequence"/>
</dbReference>